<dbReference type="InterPro" id="IPR002109">
    <property type="entry name" value="Glutaredoxin"/>
</dbReference>
<dbReference type="PROSITE" id="PS51354">
    <property type="entry name" value="GLUTAREDOXIN_2"/>
    <property type="match status" value="1"/>
</dbReference>
<dbReference type="SMART" id="SM00184">
    <property type="entry name" value="RING"/>
    <property type="match status" value="1"/>
</dbReference>
<dbReference type="InterPro" id="IPR013083">
    <property type="entry name" value="Znf_RING/FYVE/PHD"/>
</dbReference>
<dbReference type="Gene3D" id="3.30.40.10">
    <property type="entry name" value="Zinc/RING finger domain, C3HC4 (zinc finger)"/>
    <property type="match status" value="1"/>
</dbReference>
<dbReference type="PROSITE" id="PS00518">
    <property type="entry name" value="ZF_RING_1"/>
    <property type="match status" value="1"/>
</dbReference>
<evidence type="ECO:0000313" key="5">
    <source>
        <dbReference type="Proteomes" id="UP000069272"/>
    </source>
</evidence>
<dbReference type="PANTHER" id="PTHR10293:SF73">
    <property type="entry name" value="GLUTAREDOXIN-3"/>
    <property type="match status" value="1"/>
</dbReference>
<sequence length="325" mass="36036">MGITKITSEEQYKQLIGAATVSVVLFSAEWAEQCRQISDVMLELAKQSELASIQFLDVPAEDLSEVSMRHQIDSVPTVLFFRAGTAIDRIDGVDVGALSSKVRKYAGASAAAVGSSNSTSSGNLEERLKQLINRSKVMIFMKGDRNTPRCGFSKQLIAIINDTGVEYDTFDILTDEAVRQGLKTFSNWPTYPQVYLLNLFDLGLYVFDTSLEEGFSTVHVLQRPALFELFPGQECPICLENYVLPVIVNCSHAFCSRCVKQLQVNGMFTECPVCKKLLVKALFIHDFGFTKHLASAASTRRKSSAIESKSKSKKKRTRKSESSNV</sequence>
<dbReference type="InterPro" id="IPR018957">
    <property type="entry name" value="Znf_C3HC4_RING-type"/>
</dbReference>
<dbReference type="CDD" id="cd16449">
    <property type="entry name" value="RING-HC"/>
    <property type="match status" value="1"/>
</dbReference>
<organism evidence="4 5">
    <name type="scientific">Anopheles albimanus</name>
    <name type="common">New world malaria mosquito</name>
    <dbReference type="NCBI Taxonomy" id="7167"/>
    <lineage>
        <taxon>Eukaryota</taxon>
        <taxon>Metazoa</taxon>
        <taxon>Ecdysozoa</taxon>
        <taxon>Arthropoda</taxon>
        <taxon>Hexapoda</taxon>
        <taxon>Insecta</taxon>
        <taxon>Pterygota</taxon>
        <taxon>Neoptera</taxon>
        <taxon>Endopterygota</taxon>
        <taxon>Diptera</taxon>
        <taxon>Nematocera</taxon>
        <taxon>Culicoidea</taxon>
        <taxon>Culicidae</taxon>
        <taxon>Anophelinae</taxon>
        <taxon>Anopheles</taxon>
    </lineage>
</organism>
<evidence type="ECO:0000313" key="4">
    <source>
        <dbReference type="EnsemblMetazoa" id="AALB003391-PA"/>
    </source>
</evidence>
<reference evidence="4 5" key="1">
    <citation type="journal article" date="2017" name="G3 (Bethesda)">
        <title>The Physical Genome Mapping of Anopheles albimanus Corrected Scaffold Misassemblies and Identified Interarm Rearrangements in Genus Anopheles.</title>
        <authorList>
            <person name="Artemov G.N."/>
            <person name="Peery A.N."/>
            <person name="Jiang X."/>
            <person name="Tu Z."/>
            <person name="Stegniy V.N."/>
            <person name="Sharakhova M.V."/>
            <person name="Sharakhov I.V."/>
        </authorList>
    </citation>
    <scope>NUCLEOTIDE SEQUENCE [LARGE SCALE GENOMIC DNA]</scope>
    <source>
        <strain evidence="4 5">ALBI9_A</strain>
    </source>
</reference>
<keyword evidence="5" id="KW-1185">Reference proteome</keyword>
<keyword evidence="3" id="KW-0862">Zinc</keyword>
<accession>A0A182FA63</accession>
<evidence type="ECO:0000256" key="1">
    <source>
        <dbReference type="ARBA" id="ARBA00022723"/>
    </source>
</evidence>
<proteinExistence type="predicted"/>
<dbReference type="CDD" id="cd02984">
    <property type="entry name" value="TRX_PICOT"/>
    <property type="match status" value="1"/>
</dbReference>
<dbReference type="AlphaFoldDB" id="A0A182FA63"/>
<reference evidence="4" key="2">
    <citation type="submission" date="2022-08" db="UniProtKB">
        <authorList>
            <consortium name="EnsemblMetazoa"/>
        </authorList>
    </citation>
    <scope>IDENTIFICATION</scope>
    <source>
        <strain evidence="4">STECLA/ALBI9_A</strain>
    </source>
</reference>
<name>A0A182FA63_ANOAL</name>
<dbReference type="InterPro" id="IPR001841">
    <property type="entry name" value="Znf_RING"/>
</dbReference>
<dbReference type="STRING" id="7167.A0A182FA63"/>
<dbReference type="InterPro" id="IPR036249">
    <property type="entry name" value="Thioredoxin-like_sf"/>
</dbReference>
<keyword evidence="2" id="KW-0863">Zinc-finger</keyword>
<dbReference type="PROSITE" id="PS50089">
    <property type="entry name" value="ZF_RING_2"/>
    <property type="match status" value="1"/>
</dbReference>
<dbReference type="GO" id="GO:0005829">
    <property type="term" value="C:cytosol"/>
    <property type="evidence" value="ECO:0007669"/>
    <property type="project" value="TreeGrafter"/>
</dbReference>
<keyword evidence="1" id="KW-0479">Metal-binding</keyword>
<dbReference type="PANTHER" id="PTHR10293">
    <property type="entry name" value="GLUTAREDOXIN FAMILY MEMBER"/>
    <property type="match status" value="1"/>
</dbReference>
<dbReference type="InterPro" id="IPR004480">
    <property type="entry name" value="Monothiol_GRX-rel"/>
</dbReference>
<dbReference type="GO" id="GO:0008270">
    <property type="term" value="F:zinc ion binding"/>
    <property type="evidence" value="ECO:0007669"/>
    <property type="project" value="UniProtKB-KW"/>
</dbReference>
<dbReference type="Gene3D" id="3.40.30.10">
    <property type="entry name" value="Glutaredoxin"/>
    <property type="match status" value="2"/>
</dbReference>
<dbReference type="VEuPathDB" id="VectorBase:AALB20_028446"/>
<dbReference type="InterPro" id="IPR013766">
    <property type="entry name" value="Thioredoxin_domain"/>
</dbReference>
<evidence type="ECO:0000256" key="2">
    <source>
        <dbReference type="ARBA" id="ARBA00022771"/>
    </source>
</evidence>
<dbReference type="SUPFAM" id="SSF52833">
    <property type="entry name" value="Thioredoxin-like"/>
    <property type="match status" value="2"/>
</dbReference>
<dbReference type="Pfam" id="PF00085">
    <property type="entry name" value="Thioredoxin"/>
    <property type="match status" value="1"/>
</dbReference>
<dbReference type="VEuPathDB" id="VectorBase:AALB20_038208"/>
<dbReference type="Pfam" id="PF00097">
    <property type="entry name" value="zf-C3HC4"/>
    <property type="match status" value="1"/>
</dbReference>
<dbReference type="InterPro" id="IPR017907">
    <property type="entry name" value="Znf_RING_CS"/>
</dbReference>
<dbReference type="SUPFAM" id="SSF57850">
    <property type="entry name" value="RING/U-box"/>
    <property type="match status" value="1"/>
</dbReference>
<dbReference type="GO" id="GO:0006879">
    <property type="term" value="P:intracellular iron ion homeostasis"/>
    <property type="evidence" value="ECO:0007669"/>
    <property type="project" value="TreeGrafter"/>
</dbReference>
<dbReference type="VEuPathDB" id="VectorBase:AALB003391"/>
<dbReference type="Pfam" id="PF00462">
    <property type="entry name" value="Glutaredoxin"/>
    <property type="match status" value="1"/>
</dbReference>
<dbReference type="EnsemblMetazoa" id="AALB003391-RA">
    <property type="protein sequence ID" value="AALB003391-PA"/>
    <property type="gene ID" value="AALB003391"/>
</dbReference>
<dbReference type="GO" id="GO:0005634">
    <property type="term" value="C:nucleus"/>
    <property type="evidence" value="ECO:0007669"/>
    <property type="project" value="TreeGrafter"/>
</dbReference>
<evidence type="ECO:0000256" key="3">
    <source>
        <dbReference type="ARBA" id="ARBA00022833"/>
    </source>
</evidence>
<protein>
    <submittedName>
        <fullName evidence="4">Uncharacterized protein</fullName>
    </submittedName>
</protein>
<dbReference type="Proteomes" id="UP000069272">
    <property type="component" value="Chromosome 2R"/>
</dbReference>